<feature type="compositionally biased region" description="Pro residues" evidence="1">
    <location>
        <begin position="651"/>
        <end position="672"/>
    </location>
</feature>
<dbReference type="Ensembl" id="ENSSANT00000092694.1">
    <property type="protein sequence ID" value="ENSSANP00000087235.1"/>
    <property type="gene ID" value="ENSSANG00000043177.1"/>
</dbReference>
<name>A0A671RTT3_9TELE</name>
<dbReference type="PANTHER" id="PTHR15577">
    <property type="entry name" value="ZINC FINGER CONTAINING PROTEIN"/>
    <property type="match status" value="1"/>
</dbReference>
<protein>
    <submittedName>
        <fullName evidence="3">Zinc finger protein 318-like</fullName>
    </submittedName>
</protein>
<feature type="region of interest" description="Disordered" evidence="1">
    <location>
        <begin position="1045"/>
        <end position="1311"/>
    </location>
</feature>
<feature type="compositionally biased region" description="Pro residues" evidence="1">
    <location>
        <begin position="13"/>
        <end position="29"/>
    </location>
</feature>
<feature type="compositionally biased region" description="Basic and acidic residues" evidence="1">
    <location>
        <begin position="1934"/>
        <end position="1954"/>
    </location>
</feature>
<feature type="region of interest" description="Disordered" evidence="1">
    <location>
        <begin position="538"/>
        <end position="680"/>
    </location>
</feature>
<organism evidence="3 4">
    <name type="scientific">Sinocyclocheilus anshuiensis</name>
    <dbReference type="NCBI Taxonomy" id="1608454"/>
    <lineage>
        <taxon>Eukaryota</taxon>
        <taxon>Metazoa</taxon>
        <taxon>Chordata</taxon>
        <taxon>Craniata</taxon>
        <taxon>Vertebrata</taxon>
        <taxon>Euteleostomi</taxon>
        <taxon>Actinopterygii</taxon>
        <taxon>Neopterygii</taxon>
        <taxon>Teleostei</taxon>
        <taxon>Ostariophysi</taxon>
        <taxon>Cypriniformes</taxon>
        <taxon>Cyprinidae</taxon>
        <taxon>Cyprininae</taxon>
        <taxon>Sinocyclocheilus</taxon>
    </lineage>
</organism>
<feature type="compositionally biased region" description="Basic and acidic residues" evidence="1">
    <location>
        <begin position="1990"/>
        <end position="2010"/>
    </location>
</feature>
<evidence type="ECO:0000259" key="2">
    <source>
        <dbReference type="PROSITE" id="PS00028"/>
    </source>
</evidence>
<reference evidence="3" key="2">
    <citation type="submission" date="2025-09" db="UniProtKB">
        <authorList>
            <consortium name="Ensembl"/>
        </authorList>
    </citation>
    <scope>IDENTIFICATION</scope>
</reference>
<feature type="compositionally biased region" description="Low complexity" evidence="1">
    <location>
        <begin position="566"/>
        <end position="576"/>
    </location>
</feature>
<feature type="compositionally biased region" description="Basic and acidic residues" evidence="1">
    <location>
        <begin position="468"/>
        <end position="479"/>
    </location>
</feature>
<evidence type="ECO:0000313" key="4">
    <source>
        <dbReference type="Proteomes" id="UP000472260"/>
    </source>
</evidence>
<feature type="region of interest" description="Disordered" evidence="1">
    <location>
        <begin position="868"/>
        <end position="923"/>
    </location>
</feature>
<feature type="compositionally biased region" description="Low complexity" evidence="1">
    <location>
        <begin position="234"/>
        <end position="256"/>
    </location>
</feature>
<dbReference type="PROSITE" id="PS00028">
    <property type="entry name" value="ZINC_FINGER_C2H2_1"/>
    <property type="match status" value="1"/>
</dbReference>
<feature type="region of interest" description="Disordered" evidence="1">
    <location>
        <begin position="721"/>
        <end position="767"/>
    </location>
</feature>
<feature type="compositionally biased region" description="Basic residues" evidence="1">
    <location>
        <begin position="171"/>
        <end position="233"/>
    </location>
</feature>
<feature type="compositionally biased region" description="Basic and acidic residues" evidence="1">
    <location>
        <begin position="1089"/>
        <end position="1253"/>
    </location>
</feature>
<feature type="compositionally biased region" description="Basic and acidic residues" evidence="1">
    <location>
        <begin position="1626"/>
        <end position="1662"/>
    </location>
</feature>
<dbReference type="SMART" id="SM00451">
    <property type="entry name" value="ZnF_U1"/>
    <property type="match status" value="2"/>
</dbReference>
<feature type="region of interest" description="Disordered" evidence="1">
    <location>
        <begin position="965"/>
        <end position="992"/>
    </location>
</feature>
<feature type="compositionally biased region" description="Basic residues" evidence="1">
    <location>
        <begin position="147"/>
        <end position="161"/>
    </location>
</feature>
<feature type="region of interest" description="Disordered" evidence="1">
    <location>
        <begin position="1587"/>
        <end position="2054"/>
    </location>
</feature>
<evidence type="ECO:0000256" key="1">
    <source>
        <dbReference type="SAM" id="MobiDB-lite"/>
    </source>
</evidence>
<feature type="compositionally biased region" description="Basic and acidic residues" evidence="1">
    <location>
        <begin position="868"/>
        <end position="890"/>
    </location>
</feature>
<dbReference type="OrthoDB" id="9909793at2759"/>
<feature type="region of interest" description="Disordered" evidence="1">
    <location>
        <begin position="1"/>
        <end position="327"/>
    </location>
</feature>
<feature type="compositionally biased region" description="Basic and acidic residues" evidence="1">
    <location>
        <begin position="1906"/>
        <end position="1926"/>
    </location>
</feature>
<dbReference type="InterPro" id="IPR055309">
    <property type="entry name" value="Znf318-like"/>
</dbReference>
<dbReference type="InterPro" id="IPR003604">
    <property type="entry name" value="Matrin/U1-like-C_Znf_C2H2"/>
</dbReference>
<feature type="compositionally biased region" description="Polar residues" evidence="1">
    <location>
        <begin position="891"/>
        <end position="901"/>
    </location>
</feature>
<feature type="compositionally biased region" description="Basic and acidic residues" evidence="1">
    <location>
        <begin position="1278"/>
        <end position="1303"/>
    </location>
</feature>
<feature type="compositionally biased region" description="Polar residues" evidence="1">
    <location>
        <begin position="1603"/>
        <end position="1622"/>
    </location>
</feature>
<feature type="compositionally biased region" description="Basic residues" evidence="1">
    <location>
        <begin position="577"/>
        <end position="587"/>
    </location>
</feature>
<feature type="compositionally biased region" description="Basic and acidic residues" evidence="1">
    <location>
        <begin position="965"/>
        <end position="982"/>
    </location>
</feature>
<keyword evidence="4" id="KW-1185">Reference proteome</keyword>
<feature type="domain" description="C2H2-type" evidence="2">
    <location>
        <begin position="1006"/>
        <end position="1028"/>
    </location>
</feature>
<feature type="compositionally biased region" description="Basic and acidic residues" evidence="1">
    <location>
        <begin position="1780"/>
        <end position="1814"/>
    </location>
</feature>
<dbReference type="GO" id="GO:0003676">
    <property type="term" value="F:nucleic acid binding"/>
    <property type="evidence" value="ECO:0007669"/>
    <property type="project" value="InterPro"/>
</dbReference>
<feature type="compositionally biased region" description="Polar residues" evidence="1">
    <location>
        <begin position="434"/>
        <end position="448"/>
    </location>
</feature>
<feature type="region of interest" description="Disordered" evidence="1">
    <location>
        <begin position="402"/>
        <end position="506"/>
    </location>
</feature>
<feature type="compositionally biased region" description="Basic residues" evidence="1">
    <location>
        <begin position="125"/>
        <end position="137"/>
    </location>
</feature>
<dbReference type="InterPro" id="IPR013087">
    <property type="entry name" value="Znf_C2H2_type"/>
</dbReference>
<feature type="region of interest" description="Disordered" evidence="1">
    <location>
        <begin position="2073"/>
        <end position="2101"/>
    </location>
</feature>
<dbReference type="PANTHER" id="PTHR15577:SF2">
    <property type="entry name" value="ZINC FINGER PROTEIN 318"/>
    <property type="match status" value="1"/>
</dbReference>
<evidence type="ECO:0000313" key="3">
    <source>
        <dbReference type="Ensembl" id="ENSSANP00000087235.1"/>
    </source>
</evidence>
<feature type="compositionally biased region" description="Basic and acidic residues" evidence="1">
    <location>
        <begin position="1878"/>
        <end position="1898"/>
    </location>
</feature>
<dbReference type="GO" id="GO:0045892">
    <property type="term" value="P:negative regulation of DNA-templated transcription"/>
    <property type="evidence" value="ECO:0007669"/>
    <property type="project" value="TreeGrafter"/>
</dbReference>
<dbReference type="RefSeq" id="XP_016298677.1">
    <property type="nucleotide sequence ID" value="XM_016443191.1"/>
</dbReference>
<dbReference type="KEGG" id="sanh:107655625"/>
<feature type="region of interest" description="Disordered" evidence="1">
    <location>
        <begin position="1542"/>
        <end position="1563"/>
    </location>
</feature>
<dbReference type="Proteomes" id="UP000472260">
    <property type="component" value="Unassembled WGS sequence"/>
</dbReference>
<accession>A0A671RTT3</accession>
<dbReference type="GeneID" id="107655625"/>
<feature type="compositionally biased region" description="Low complexity" evidence="1">
    <location>
        <begin position="630"/>
        <end position="643"/>
    </location>
</feature>
<feature type="region of interest" description="Disordered" evidence="1">
    <location>
        <begin position="777"/>
        <end position="796"/>
    </location>
</feature>
<feature type="compositionally biased region" description="Basic residues" evidence="1">
    <location>
        <begin position="1"/>
        <end position="11"/>
    </location>
</feature>
<feature type="compositionally biased region" description="Basic and acidic residues" evidence="1">
    <location>
        <begin position="1836"/>
        <end position="1856"/>
    </location>
</feature>
<feature type="region of interest" description="Disordered" evidence="1">
    <location>
        <begin position="1412"/>
        <end position="1454"/>
    </location>
</feature>
<sequence>MYRGSRPHRGGYHPPPSRGFGPRPGPGHPPDLYRRPSPRRRYSPPGEYRGGRPQRGYGRYTPSPPRGGLPSDHSLVITVGNELTHPSGCTGTEAPYVRDYAAGESHKPCYSPRRSSYDGQSDRGSRRRSVSRGRSRAQSRSPGYGRSKSRPRSRSRSRSYSRGRSPERAKSRARSKSRTRGRSYSRSRSRSGSRSRRQSRARSRARSKSRPRSHSRKRSRSRGRSRGRSHVRSWSRSTSRSGSSSSNASGRSRQSSVNRRVKSGNFRNQEEDFTELEKARRRKEIQDMLVQPAKSILKKRMDSSETDSPMLVQNCDSPRGNPDGGLSHEAEQLLCALSKTMDPDLFASMLGKSSDGSVLEELIGKIQSAREGGSDLLLPQEKGRQEKSDLTEFLGTIAEVAQPQNVKKSHPDIEDEEKFLYGDEEEEGSEVKPANSNFPDTSYPQSCDIQRREPYTFGHTGEPGMSHSQRDSRQADRHRSSATPEVHAKEEPGDFPPGIGPQDVKVRKEVEEYEKIQDLLKTIGLDLGMAEISKMAARTQERLHGNTPAKTLTRRQSDRKHRSRSRSYSSSSSRSSSRSRSRSRRSQSRSGSLDHTSRRSKKKPVSPEQRSPCSHSQNKKEAKPGIAESGWPTTPTVGPGTQTYHSRPSLPAHPMPPYPGPPPRGVMPPDYPPGSYDPYGNYVPYMPPGWPMYPPPGMPVPPPSPMDPYSLPNIERPFLKVIKTVQSESKGDNPKEPPKSDPVATEAITSGIQRKEMEDKNTASQKQKVMEELKKLKKEKEMRHKRKENLLKDVETLRKQQGELLRKKRREKDGHKDPVLIELSQLQEDAMAQISKLRSEQREADQKYEELVKVALILGIGYKDSKISADHRQQPLQSKKESTRSPEKSGAKTSTSYNKVASSKSRASPEKPKSPPPSSSHSLDTAAEQFEYYDAGNHWCKNCNVTSGSMFDYFMHLHSKTHRKTLDPYDRPWAKSESEKKPPAGKRTSKPAKGSEFLIPVRGFFCQLCEEFFGDPICAEAHVTCHAHNERYKAKMYENPLYEQRRNLDRQAGLGSQKSSERKRKREDDEQDDMKKSKHNKGKMSSNEVETKPQYSKEEEYKNIKENENKLKDKYKKEDIDKQKYKKEDDERAKIKKEEDERARYKKEDDERNRFRKEEEYTHKYRKEEGERTRYEEDRFRNRDDDEHYRYREEDDRYRFRKDDDRGRYGREEEKPKYGREEDKKYKYTREAEEKSSKYKDEEGGKWPKSKWDEDQESNGKYQKKEDKAQHLKGKAGYSKDDKESIGKSNAKDGKSEPEKPSEPPKVLCGPSPALLAKLRKKNEEAACRPGFGKFGLKKPQKTALEKEAERMAAQFLQEEEESMPTEMAENTDAELDPFSKSIAAAKSIAIKLSGKAVLPPSGEWLAYNEIKTNPNLPPPPVPMVIRKSYTGVQNKPTPSADKSPAPVTGTQKGPALSADLISKAFSGEEVQLKQTKDTSVKPVDIFNIPVPLQSPTVVPKSVNFSQMKPVTPSQCVITLESDVAAPGVPEEEQKLTVILRPPPQLSFNARDPPPKTVNPKTTLAAGKAKDLFDIFYSGSAAVKTSVSAGVGDKKNSGFAPQDSGSTCKELNNKYKNASDVCQSKEPLKNEDSKVPLREEPLKNKDSKVPLREEPLKNEDTKVALSEEPLKYEESEVALREEPLKSEDSKVALREEPLKNEDSKVPLREEPLKNEDTKVALREEPLKYEDSEVAQKEEPPKNEESNVAQREESPKNEDSDVAQTEEFPKNEDSEIGQSKEPPKNEDTDVAQREETPKNEDTKVGQREESPKNENSEVAQTEEPPKNEDSEVAQSKETPKNEDSKVGQREESPKNENSEVAQTEEPPKNEDSEVAQSKETPKNEDSKVGQREESPKNENSEVAQTEEPPKNEDSKVGQREESPKNENSEVAQTEEPPKNEDSKVGQREESPKNENSEVAQTEEPPKNEDSEVGQSKETPKNEDSEVGQSKETPKNEDSNVAQREESPKNEDSEVAQTEEPPKNEDSEFEQAFEDAILKPDLQNEDNAKEEDVDDQQVLKSFEISVGDITVMEVDSQGTMQTNNEENPLESEEPMSFSPLPGSFTEQLNLDTFEFSFEPL</sequence>
<dbReference type="GO" id="GO:0005654">
    <property type="term" value="C:nucleoplasm"/>
    <property type="evidence" value="ECO:0007669"/>
    <property type="project" value="TreeGrafter"/>
</dbReference>
<feature type="compositionally biased region" description="Basic and acidic residues" evidence="1">
    <location>
        <begin position="1668"/>
        <end position="1758"/>
    </location>
</feature>
<proteinExistence type="predicted"/>
<feature type="compositionally biased region" description="Acidic residues" evidence="1">
    <location>
        <begin position="413"/>
        <end position="428"/>
    </location>
</feature>
<gene>
    <name evidence="3" type="primary">LOC107655625</name>
</gene>
<reference evidence="3" key="1">
    <citation type="submission" date="2025-08" db="UniProtKB">
        <authorList>
            <consortium name="Ensembl"/>
        </authorList>
    </citation>
    <scope>IDENTIFICATION</scope>
</reference>
<dbReference type="GO" id="GO:0045893">
    <property type="term" value="P:positive regulation of DNA-templated transcription"/>
    <property type="evidence" value="ECO:0007669"/>
    <property type="project" value="TreeGrafter"/>
</dbReference>
<feature type="compositionally biased region" description="Basic and acidic residues" evidence="1">
    <location>
        <begin position="729"/>
        <end position="739"/>
    </location>
</feature>
<dbReference type="GO" id="GO:0008270">
    <property type="term" value="F:zinc ion binding"/>
    <property type="evidence" value="ECO:0007669"/>
    <property type="project" value="InterPro"/>
</dbReference>